<dbReference type="Pfam" id="PF03185">
    <property type="entry name" value="CaKB"/>
    <property type="match status" value="1"/>
</dbReference>
<organism evidence="10 11">
    <name type="scientific">Macrostomum lignano</name>
    <dbReference type="NCBI Taxonomy" id="282301"/>
    <lineage>
        <taxon>Eukaryota</taxon>
        <taxon>Metazoa</taxon>
        <taxon>Spiralia</taxon>
        <taxon>Lophotrochozoa</taxon>
        <taxon>Platyhelminthes</taxon>
        <taxon>Rhabditophora</taxon>
        <taxon>Macrostomorpha</taxon>
        <taxon>Macrostomida</taxon>
        <taxon>Macrostomidae</taxon>
        <taxon>Macrostomum</taxon>
    </lineage>
</organism>
<accession>A0A1I8G034</accession>
<dbReference type="GO" id="GO:0015269">
    <property type="term" value="F:calcium-activated potassium channel activity"/>
    <property type="evidence" value="ECO:0007669"/>
    <property type="project" value="InterPro"/>
</dbReference>
<evidence type="ECO:0000256" key="3">
    <source>
        <dbReference type="ARBA" id="ARBA00022692"/>
    </source>
</evidence>
<dbReference type="InterPro" id="IPR003930">
    <property type="entry name" value="K_chnl_Ca-activ_BK_bsu"/>
</dbReference>
<dbReference type="GO" id="GO:0015459">
    <property type="term" value="F:potassium channel regulator activity"/>
    <property type="evidence" value="ECO:0007669"/>
    <property type="project" value="TreeGrafter"/>
</dbReference>
<evidence type="ECO:0000256" key="8">
    <source>
        <dbReference type="ARBA" id="ARBA00023303"/>
    </source>
</evidence>
<evidence type="ECO:0000256" key="9">
    <source>
        <dbReference type="SAM" id="Phobius"/>
    </source>
</evidence>
<keyword evidence="10" id="KW-1185">Reference proteome</keyword>
<keyword evidence="5" id="KW-0406">Ion transport</keyword>
<evidence type="ECO:0000256" key="2">
    <source>
        <dbReference type="ARBA" id="ARBA00022448"/>
    </source>
</evidence>
<evidence type="ECO:0000313" key="11">
    <source>
        <dbReference type="WBParaSite" id="maker-uti_cns_0000491-snap-gene-1.18-mRNA-1"/>
    </source>
</evidence>
<protein>
    <submittedName>
        <fullName evidence="11">Transmembrane protein</fullName>
    </submittedName>
</protein>
<keyword evidence="2" id="KW-0813">Transport</keyword>
<dbReference type="Proteomes" id="UP000095280">
    <property type="component" value="Unplaced"/>
</dbReference>
<dbReference type="GO" id="GO:0008076">
    <property type="term" value="C:voltage-gated potassium channel complex"/>
    <property type="evidence" value="ECO:0007669"/>
    <property type="project" value="TreeGrafter"/>
</dbReference>
<dbReference type="PANTHER" id="PTHR10258:SF8">
    <property type="entry name" value="CALCIUM-ACTIVATED POTASSIUM CHANNEL BK ALPHA SUBUNIT DOMAIN-CONTAINING PROTEIN"/>
    <property type="match status" value="1"/>
</dbReference>
<dbReference type="PANTHER" id="PTHR10258">
    <property type="entry name" value="CALCIUM-ACTIVATED POTASSIUM CHANNEL SUBUNIT BETA"/>
    <property type="match status" value="1"/>
</dbReference>
<proteinExistence type="predicted"/>
<evidence type="ECO:0000256" key="7">
    <source>
        <dbReference type="ARBA" id="ARBA00023180"/>
    </source>
</evidence>
<dbReference type="GO" id="GO:0005513">
    <property type="term" value="P:detection of calcium ion"/>
    <property type="evidence" value="ECO:0007669"/>
    <property type="project" value="TreeGrafter"/>
</dbReference>
<evidence type="ECO:0000256" key="5">
    <source>
        <dbReference type="ARBA" id="ARBA00023065"/>
    </source>
</evidence>
<feature type="transmembrane region" description="Helical" evidence="9">
    <location>
        <begin position="175"/>
        <end position="195"/>
    </location>
</feature>
<feature type="transmembrane region" description="Helical" evidence="9">
    <location>
        <begin position="18"/>
        <end position="43"/>
    </location>
</feature>
<keyword evidence="4 9" id="KW-1133">Transmembrane helix</keyword>
<dbReference type="AlphaFoldDB" id="A0A1I8G034"/>
<evidence type="ECO:0000256" key="4">
    <source>
        <dbReference type="ARBA" id="ARBA00022989"/>
    </source>
</evidence>
<sequence>MALKRCDRLCNVHGLAKLIFLACITLITCGVIVGTILVPLIILPYSRESRFADANCTYLTEHLIAKLPCESKCSKDKSSFPCYSIRVSISQTNQTGMLYENFITFSERHDEPINQCGTAPCLSQAAENVAMTTRFIRTLRKSRSFPCHYQPASKPGGPTPVLLHRIFSRRQATHCIIWPAVAVAAGLALLVSTYYCAGCTVWTQDKTVIA</sequence>
<dbReference type="WBParaSite" id="maker-uti_cns_0000491-snap-gene-1.18-mRNA-1">
    <property type="protein sequence ID" value="maker-uti_cns_0000491-snap-gene-1.18-mRNA-1"/>
    <property type="gene ID" value="maker-uti_cns_0000491-snap-gene-1.18"/>
</dbReference>
<reference evidence="11" key="1">
    <citation type="submission" date="2016-11" db="UniProtKB">
        <authorList>
            <consortium name="WormBaseParasite"/>
        </authorList>
    </citation>
    <scope>IDENTIFICATION</scope>
</reference>
<keyword evidence="3 9" id="KW-0812">Transmembrane</keyword>
<name>A0A1I8G034_9PLAT</name>
<comment type="subcellular location">
    <subcellularLocation>
        <location evidence="1">Membrane</location>
        <topology evidence="1">Multi-pass membrane protein</topology>
    </subcellularLocation>
</comment>
<keyword evidence="6 9" id="KW-0472">Membrane</keyword>
<keyword evidence="8" id="KW-0407">Ion channel</keyword>
<evidence type="ECO:0000256" key="1">
    <source>
        <dbReference type="ARBA" id="ARBA00004141"/>
    </source>
</evidence>
<evidence type="ECO:0000313" key="10">
    <source>
        <dbReference type="Proteomes" id="UP000095280"/>
    </source>
</evidence>
<keyword evidence="7" id="KW-0325">Glycoprotein</keyword>
<evidence type="ECO:0000256" key="6">
    <source>
        <dbReference type="ARBA" id="ARBA00023136"/>
    </source>
</evidence>